<dbReference type="Pfam" id="PF00196">
    <property type="entry name" value="GerE"/>
    <property type="match status" value="1"/>
</dbReference>
<protein>
    <recommendedName>
        <fullName evidence="5">HTH luxR-type domain-containing protein</fullName>
    </recommendedName>
</protein>
<feature type="domain" description="HTH luxR-type" evidence="5">
    <location>
        <begin position="333"/>
        <end position="398"/>
    </location>
</feature>
<feature type="region of interest" description="Disordered" evidence="4">
    <location>
        <begin position="1"/>
        <end position="49"/>
    </location>
</feature>
<dbReference type="Proteomes" id="UP000005933">
    <property type="component" value="Unassembled WGS sequence"/>
</dbReference>
<evidence type="ECO:0000259" key="5">
    <source>
        <dbReference type="PROSITE" id="PS50043"/>
    </source>
</evidence>
<dbReference type="CDD" id="cd06170">
    <property type="entry name" value="LuxR_C_like"/>
    <property type="match status" value="1"/>
</dbReference>
<dbReference type="PRINTS" id="PR00038">
    <property type="entry name" value="HTHLUXR"/>
</dbReference>
<evidence type="ECO:0000313" key="6">
    <source>
        <dbReference type="EMBL" id="EAP74865.1"/>
    </source>
</evidence>
<dbReference type="PANTHER" id="PTHR44688">
    <property type="entry name" value="DNA-BINDING TRANSCRIPTIONAL ACTIVATOR DEVR_DOSR"/>
    <property type="match status" value="1"/>
</dbReference>
<dbReference type="InterPro" id="IPR016032">
    <property type="entry name" value="Sig_transdc_resp-reg_C-effctor"/>
</dbReference>
<dbReference type="InterPro" id="IPR036388">
    <property type="entry name" value="WH-like_DNA-bd_sf"/>
</dbReference>
<keyword evidence="1" id="KW-0805">Transcription regulation</keyword>
<accession>A0AB33VJC0</accession>
<dbReference type="Gene3D" id="1.10.10.10">
    <property type="entry name" value="Winged helix-like DNA-binding domain superfamily/Winged helix DNA-binding domain"/>
    <property type="match status" value="1"/>
</dbReference>
<dbReference type="InterPro" id="IPR000792">
    <property type="entry name" value="Tscrpt_reg_LuxR_C"/>
</dbReference>
<dbReference type="SMART" id="SM00421">
    <property type="entry name" value="HTH_LUXR"/>
    <property type="match status" value="1"/>
</dbReference>
<dbReference type="SUPFAM" id="SSF46894">
    <property type="entry name" value="C-terminal effector domain of the bipartite response regulators"/>
    <property type="match status" value="1"/>
</dbReference>
<proteinExistence type="predicted"/>
<sequence>MRAAPGWRLPRRSALPGSVSSPGLRRVRGGVHRRARATGGPSGDVVGVPAHPSVAGQCRPMDLTTTELRILLEITGALHEPSADSFVDRPDVVGKLSALLHADIVGHLIWADRGRRLLEPGAWGRDARMNLEYRTHFQAIDPIAPLLRSCPGPLVIERLMDRNALQCTEYFADFLARYQVYPGVSMYLEDADGTLLDYRFGTSDPAKRFGERETTLLTLLQPHLINEQRLRQTVRAERETARAGAGGSRFPGFLLAGGKPAQPDRAAQALMAGLPRHERDALLDLLARIGDGAPPPLRWNGFNLCVERVPPGIDGQPRCQVHLLAHTAGSAAWFQQRFGMTQREGEVCQLMLQGRSDKHIALALNISYWTVRAHVGRVLDKLGVDSRAAIGQAVLNAGQRGPGGGSYADSAIDGRGAGAVVYR</sequence>
<evidence type="ECO:0000256" key="3">
    <source>
        <dbReference type="ARBA" id="ARBA00023163"/>
    </source>
</evidence>
<dbReference type="GO" id="GO:0006355">
    <property type="term" value="P:regulation of DNA-templated transcription"/>
    <property type="evidence" value="ECO:0007669"/>
    <property type="project" value="InterPro"/>
</dbReference>
<name>A0AB33VJC0_RALSU</name>
<dbReference type="AlphaFoldDB" id="A0AB33VJC0"/>
<dbReference type="PANTHER" id="PTHR44688:SF25">
    <property type="entry name" value="HTH LUXR-TYPE DOMAIN-CONTAINING PROTEIN"/>
    <property type="match status" value="1"/>
</dbReference>
<evidence type="ECO:0000313" key="7">
    <source>
        <dbReference type="Proteomes" id="UP000005933"/>
    </source>
</evidence>
<evidence type="ECO:0000256" key="2">
    <source>
        <dbReference type="ARBA" id="ARBA00023125"/>
    </source>
</evidence>
<feature type="compositionally biased region" description="Basic residues" evidence="4">
    <location>
        <begin position="25"/>
        <end position="36"/>
    </location>
</feature>
<dbReference type="PROSITE" id="PS50043">
    <property type="entry name" value="HTH_LUXR_2"/>
    <property type="match status" value="1"/>
</dbReference>
<dbReference type="GO" id="GO:0003677">
    <property type="term" value="F:DNA binding"/>
    <property type="evidence" value="ECO:0007669"/>
    <property type="project" value="UniProtKB-KW"/>
</dbReference>
<dbReference type="PROSITE" id="PS51300">
    <property type="entry name" value="NIRD"/>
    <property type="match status" value="1"/>
</dbReference>
<keyword evidence="3" id="KW-0804">Transcription</keyword>
<gene>
    <name evidence="6" type="ORF">RRSL_04733</name>
</gene>
<keyword evidence="2" id="KW-0238">DNA-binding</keyword>
<comment type="caution">
    <text evidence="6">The sequence shown here is derived from an EMBL/GenBank/DDBJ whole genome shotgun (WGS) entry which is preliminary data.</text>
</comment>
<reference evidence="6 7" key="1">
    <citation type="journal article" date="2006" name="Mol. Plant Microbe Interact.">
        <title>Identification of open reading frames unique to a select agent: Ralstonia solanacearum race 3 biovar 2.</title>
        <authorList>
            <person name="Gabriel D.W."/>
            <person name="Allen C."/>
            <person name="Schell M."/>
            <person name="Denny T.P."/>
            <person name="Greenberg J.T."/>
            <person name="Duan Y.P."/>
            <person name="Flores-Cruz Z."/>
            <person name="Huang Q."/>
            <person name="Clifford J.M."/>
            <person name="Presting G."/>
            <person name="Gonzalez E.T."/>
            <person name="Reddy J."/>
            <person name="Elphinstone J."/>
            <person name="Swanson J."/>
            <person name="Yao J."/>
            <person name="Mulholland V."/>
            <person name="Liu L."/>
            <person name="Farmerie W."/>
            <person name="Patnaikuni M."/>
            <person name="Balogh B."/>
            <person name="Norman D."/>
            <person name="Alvarez A."/>
            <person name="Castillo J.A."/>
            <person name="Jones J."/>
            <person name="Saddler G."/>
            <person name="Walunas T."/>
            <person name="Zhukov A."/>
            <person name="Mikhailova N."/>
        </authorList>
    </citation>
    <scope>NUCLEOTIDE SEQUENCE [LARGE SCALE GENOMIC DNA]</scope>
    <source>
        <strain evidence="6 7">UW551</strain>
    </source>
</reference>
<evidence type="ECO:0000256" key="1">
    <source>
        <dbReference type="ARBA" id="ARBA00023015"/>
    </source>
</evidence>
<evidence type="ECO:0000256" key="4">
    <source>
        <dbReference type="SAM" id="MobiDB-lite"/>
    </source>
</evidence>
<dbReference type="EMBL" id="AAKL01000001">
    <property type="protein sequence ID" value="EAP74865.1"/>
    <property type="molecule type" value="Genomic_DNA"/>
</dbReference>
<organism evidence="6 7">
    <name type="scientific">Ralstonia solanacearum (strain UW551)</name>
    <dbReference type="NCBI Taxonomy" id="342110"/>
    <lineage>
        <taxon>Bacteria</taxon>
        <taxon>Pseudomonadati</taxon>
        <taxon>Pseudomonadota</taxon>
        <taxon>Betaproteobacteria</taxon>
        <taxon>Burkholderiales</taxon>
        <taxon>Burkholderiaceae</taxon>
        <taxon>Ralstonia</taxon>
        <taxon>Ralstonia solanacearum species complex</taxon>
    </lineage>
</organism>